<organism evidence="3 4">
    <name type="scientific">Chaetoceros tenuissimus</name>
    <dbReference type="NCBI Taxonomy" id="426638"/>
    <lineage>
        <taxon>Eukaryota</taxon>
        <taxon>Sar</taxon>
        <taxon>Stramenopiles</taxon>
        <taxon>Ochrophyta</taxon>
        <taxon>Bacillariophyta</taxon>
        <taxon>Coscinodiscophyceae</taxon>
        <taxon>Chaetocerotophycidae</taxon>
        <taxon>Chaetocerotales</taxon>
        <taxon>Chaetocerotaceae</taxon>
        <taxon>Chaetoceros</taxon>
    </lineage>
</organism>
<sequence>MKSSQTIRFCFAVVATALSSSNARTDARRIVVDMDEDCFKPIVDFAGADDQMIKPEFLAYGRYIEDRHTSLSGAVPDHVFYNVFDELENSVCPIIFHDIDMNICRDDSLLMEPFIDGKLPEIEVKERIFAYLVCEQTLASILTPQTAFPSIPPTKIIPSQSPSTNPLRRPSTMPSAIPTGSSSFPTLVASNTPSAYPSPTQEFPSSLPTSSPTNNPSYTPTISPSFIPSTSPSANCVPKLQSLEIQEFSLDSYMKYVNETVYELAPNLWPRVEFGSEDTTQLLKESFQNLLDKCNNCPDDVIVIEYGDTAYLEEICNSAEEYIPQTQYPSLSPSESPSSPPAPIILPTILGVAGSLLIIGVIVAGQRKRPPPPPVEVEFPIPPMPRETEDVQIEQEIPLASNA</sequence>
<keyword evidence="4" id="KW-1185">Reference proteome</keyword>
<reference evidence="3 4" key="1">
    <citation type="journal article" date="2021" name="Sci. Rep.">
        <title>The genome of the diatom Chaetoceros tenuissimus carries an ancient integrated fragment of an extant virus.</title>
        <authorList>
            <person name="Hongo Y."/>
            <person name="Kimura K."/>
            <person name="Takaki Y."/>
            <person name="Yoshida Y."/>
            <person name="Baba S."/>
            <person name="Kobayashi G."/>
            <person name="Nagasaki K."/>
            <person name="Hano T."/>
            <person name="Tomaru Y."/>
        </authorList>
    </citation>
    <scope>NUCLEOTIDE SEQUENCE [LARGE SCALE GENOMIC DNA]</scope>
    <source>
        <strain evidence="3 4">NIES-3715</strain>
    </source>
</reference>
<evidence type="ECO:0000256" key="2">
    <source>
        <dbReference type="SAM" id="Phobius"/>
    </source>
</evidence>
<proteinExistence type="predicted"/>
<feature type="compositionally biased region" description="Pro residues" evidence="1">
    <location>
        <begin position="371"/>
        <end position="385"/>
    </location>
</feature>
<dbReference type="AlphaFoldDB" id="A0AAD3H707"/>
<gene>
    <name evidence="3" type="ORF">CTEN210_08755</name>
</gene>
<keyword evidence="2" id="KW-0812">Transmembrane</keyword>
<dbReference type="EMBL" id="BLLK01000045">
    <property type="protein sequence ID" value="GFH52279.1"/>
    <property type="molecule type" value="Genomic_DNA"/>
</dbReference>
<feature type="compositionally biased region" description="Low complexity" evidence="1">
    <location>
        <begin position="204"/>
        <end position="224"/>
    </location>
</feature>
<keyword evidence="2" id="KW-0472">Membrane</keyword>
<dbReference type="Proteomes" id="UP001054902">
    <property type="component" value="Unassembled WGS sequence"/>
</dbReference>
<evidence type="ECO:0000313" key="3">
    <source>
        <dbReference type="EMBL" id="GFH52279.1"/>
    </source>
</evidence>
<feature type="transmembrane region" description="Helical" evidence="2">
    <location>
        <begin position="344"/>
        <end position="364"/>
    </location>
</feature>
<name>A0AAD3H707_9STRA</name>
<evidence type="ECO:0000256" key="1">
    <source>
        <dbReference type="SAM" id="MobiDB-lite"/>
    </source>
</evidence>
<feature type="region of interest" description="Disordered" evidence="1">
    <location>
        <begin position="368"/>
        <end position="403"/>
    </location>
</feature>
<comment type="caution">
    <text evidence="3">The sequence shown here is derived from an EMBL/GenBank/DDBJ whole genome shotgun (WGS) entry which is preliminary data.</text>
</comment>
<feature type="compositionally biased region" description="Polar residues" evidence="1">
    <location>
        <begin position="157"/>
        <end position="203"/>
    </location>
</feature>
<protein>
    <submittedName>
        <fullName evidence="3">Uncharacterized protein</fullName>
    </submittedName>
</protein>
<evidence type="ECO:0000313" key="4">
    <source>
        <dbReference type="Proteomes" id="UP001054902"/>
    </source>
</evidence>
<keyword evidence="2" id="KW-1133">Transmembrane helix</keyword>
<accession>A0AAD3H707</accession>
<feature type="region of interest" description="Disordered" evidence="1">
    <location>
        <begin position="153"/>
        <end position="224"/>
    </location>
</feature>